<sequence length="138" mass="15792">MSSAKEKALKILDKKLIGTLSTVSNNKPHSRYMTFYNDNFTLYCATSKDTHKVEELQLNPNTHILLGLEGVAFGNEYLEIEGTVEVTQDDSMREKVWNKYMEFWFDGPEDPDLIVLKITPSSIRIMNKKGNSPEVVEM</sequence>
<organism evidence="2 3">
    <name type="scientific">Chungangia koreensis</name>
    <dbReference type="NCBI Taxonomy" id="752657"/>
    <lineage>
        <taxon>Bacteria</taxon>
        <taxon>Bacillati</taxon>
        <taxon>Bacillota</taxon>
        <taxon>Bacilli</taxon>
        <taxon>Lactobacillales</taxon>
        <taxon>Chungangia</taxon>
    </lineage>
</organism>
<gene>
    <name evidence="2" type="ORF">ACFOZY_15395</name>
</gene>
<comment type="caution">
    <text evidence="2">The sequence shown here is derived from an EMBL/GenBank/DDBJ whole genome shotgun (WGS) entry which is preliminary data.</text>
</comment>
<proteinExistence type="predicted"/>
<dbReference type="InterPro" id="IPR038725">
    <property type="entry name" value="YdaG_split_barrel_FMN-bd"/>
</dbReference>
<evidence type="ECO:0000313" key="3">
    <source>
        <dbReference type="Proteomes" id="UP001595817"/>
    </source>
</evidence>
<accession>A0ABV8X9V0</accession>
<evidence type="ECO:0000313" key="2">
    <source>
        <dbReference type="EMBL" id="MFC4411774.1"/>
    </source>
</evidence>
<dbReference type="InterPro" id="IPR052917">
    <property type="entry name" value="Stress-Dev_Protein"/>
</dbReference>
<dbReference type="Pfam" id="PF16242">
    <property type="entry name" value="Pyrid_ox_like"/>
    <property type="match status" value="1"/>
</dbReference>
<dbReference type="PANTHER" id="PTHR34818">
    <property type="entry name" value="PROTEIN BLI-3"/>
    <property type="match status" value="1"/>
</dbReference>
<dbReference type="InterPro" id="IPR012349">
    <property type="entry name" value="Split_barrel_FMN-bd"/>
</dbReference>
<dbReference type="RefSeq" id="WP_378157099.1">
    <property type="nucleotide sequence ID" value="NZ_JBHSEC010000022.1"/>
</dbReference>
<feature type="domain" description="General stress protein FMN-binding split barrel" evidence="1">
    <location>
        <begin position="6"/>
        <end position="128"/>
    </location>
</feature>
<reference evidence="3" key="1">
    <citation type="journal article" date="2019" name="Int. J. Syst. Evol. Microbiol.">
        <title>The Global Catalogue of Microorganisms (GCM) 10K type strain sequencing project: providing services to taxonomists for standard genome sequencing and annotation.</title>
        <authorList>
            <consortium name="The Broad Institute Genomics Platform"/>
            <consortium name="The Broad Institute Genome Sequencing Center for Infectious Disease"/>
            <person name="Wu L."/>
            <person name="Ma J."/>
        </authorList>
    </citation>
    <scope>NUCLEOTIDE SEQUENCE [LARGE SCALE GENOMIC DNA]</scope>
    <source>
        <strain evidence="3">CCUG 59778</strain>
    </source>
</reference>
<protein>
    <submittedName>
        <fullName evidence="2">Pyridoxamine 5'-phosphate oxidase family protein</fullName>
    </submittedName>
</protein>
<name>A0ABV8X9V0_9LACT</name>
<keyword evidence="3" id="KW-1185">Reference proteome</keyword>
<evidence type="ECO:0000259" key="1">
    <source>
        <dbReference type="Pfam" id="PF16242"/>
    </source>
</evidence>
<dbReference type="EMBL" id="JBHSEC010000022">
    <property type="protein sequence ID" value="MFC4411774.1"/>
    <property type="molecule type" value="Genomic_DNA"/>
</dbReference>
<dbReference type="Gene3D" id="2.30.110.10">
    <property type="entry name" value="Electron Transport, Fmn-binding Protein, Chain A"/>
    <property type="match status" value="1"/>
</dbReference>
<dbReference type="Proteomes" id="UP001595817">
    <property type="component" value="Unassembled WGS sequence"/>
</dbReference>
<dbReference type="PANTHER" id="PTHR34818:SF1">
    <property type="entry name" value="PROTEIN BLI-3"/>
    <property type="match status" value="1"/>
</dbReference>
<dbReference type="SUPFAM" id="SSF50475">
    <property type="entry name" value="FMN-binding split barrel"/>
    <property type="match status" value="1"/>
</dbReference>